<dbReference type="SUPFAM" id="SSF47413">
    <property type="entry name" value="lambda repressor-like DNA-binding domains"/>
    <property type="match status" value="1"/>
</dbReference>
<accession>A0A8J3Z9A2</accession>
<dbReference type="PANTHER" id="PTHR30146:SF109">
    <property type="entry name" value="HTH-TYPE TRANSCRIPTIONAL REGULATOR GALS"/>
    <property type="match status" value="1"/>
</dbReference>
<gene>
    <name evidence="5" type="primary">lacI_7</name>
    <name evidence="5" type="ORF">Vau01_051160</name>
</gene>
<dbReference type="InterPro" id="IPR000843">
    <property type="entry name" value="HTH_LacI"/>
</dbReference>
<keyword evidence="1" id="KW-0805">Transcription regulation</keyword>
<feature type="domain" description="HTH lacI-type" evidence="4">
    <location>
        <begin position="10"/>
        <end position="64"/>
    </location>
</feature>
<organism evidence="5 6">
    <name type="scientific">Virgisporangium aurantiacum</name>
    <dbReference type="NCBI Taxonomy" id="175570"/>
    <lineage>
        <taxon>Bacteria</taxon>
        <taxon>Bacillati</taxon>
        <taxon>Actinomycetota</taxon>
        <taxon>Actinomycetes</taxon>
        <taxon>Micromonosporales</taxon>
        <taxon>Micromonosporaceae</taxon>
        <taxon>Virgisporangium</taxon>
    </lineage>
</organism>
<proteinExistence type="predicted"/>
<dbReference type="AlphaFoldDB" id="A0A8J3Z9A2"/>
<evidence type="ECO:0000256" key="3">
    <source>
        <dbReference type="ARBA" id="ARBA00023163"/>
    </source>
</evidence>
<dbReference type="InterPro" id="IPR001761">
    <property type="entry name" value="Peripla_BP/Lac1_sug-bd_dom"/>
</dbReference>
<dbReference type="InterPro" id="IPR010982">
    <property type="entry name" value="Lambda_DNA-bd_dom_sf"/>
</dbReference>
<protein>
    <submittedName>
        <fullName evidence="5">LacI family transcriptional regulator</fullName>
    </submittedName>
</protein>
<evidence type="ECO:0000259" key="4">
    <source>
        <dbReference type="PROSITE" id="PS50932"/>
    </source>
</evidence>
<reference evidence="5" key="1">
    <citation type="submission" date="2021-01" db="EMBL/GenBank/DDBJ databases">
        <title>Whole genome shotgun sequence of Virgisporangium aurantiacum NBRC 16421.</title>
        <authorList>
            <person name="Komaki H."/>
            <person name="Tamura T."/>
        </authorList>
    </citation>
    <scope>NUCLEOTIDE SEQUENCE</scope>
    <source>
        <strain evidence="5">NBRC 16421</strain>
    </source>
</reference>
<dbReference type="CDD" id="cd06267">
    <property type="entry name" value="PBP1_LacI_sugar_binding-like"/>
    <property type="match status" value="1"/>
</dbReference>
<dbReference type="PROSITE" id="PS00356">
    <property type="entry name" value="HTH_LACI_1"/>
    <property type="match status" value="1"/>
</dbReference>
<dbReference type="CDD" id="cd01392">
    <property type="entry name" value="HTH_LacI"/>
    <property type="match status" value="1"/>
</dbReference>
<dbReference type="Pfam" id="PF00532">
    <property type="entry name" value="Peripla_BP_1"/>
    <property type="match status" value="1"/>
</dbReference>
<keyword evidence="3" id="KW-0804">Transcription</keyword>
<keyword evidence="2" id="KW-0238">DNA-binding</keyword>
<evidence type="ECO:0000313" key="5">
    <source>
        <dbReference type="EMBL" id="GIJ57600.1"/>
    </source>
</evidence>
<name>A0A8J3Z9A2_9ACTN</name>
<evidence type="ECO:0000256" key="2">
    <source>
        <dbReference type="ARBA" id="ARBA00023125"/>
    </source>
</evidence>
<dbReference type="Pfam" id="PF00356">
    <property type="entry name" value="LacI"/>
    <property type="match status" value="1"/>
</dbReference>
<evidence type="ECO:0000256" key="1">
    <source>
        <dbReference type="ARBA" id="ARBA00023015"/>
    </source>
</evidence>
<dbReference type="Gene3D" id="1.10.260.40">
    <property type="entry name" value="lambda repressor-like DNA-binding domains"/>
    <property type="match status" value="1"/>
</dbReference>
<evidence type="ECO:0000313" key="6">
    <source>
        <dbReference type="Proteomes" id="UP000612585"/>
    </source>
</evidence>
<dbReference type="EMBL" id="BOPG01000032">
    <property type="protein sequence ID" value="GIJ57600.1"/>
    <property type="molecule type" value="Genomic_DNA"/>
</dbReference>
<dbReference type="SUPFAM" id="SSF53822">
    <property type="entry name" value="Periplasmic binding protein-like I"/>
    <property type="match status" value="1"/>
</dbReference>
<sequence length="335" mass="36012">MSGGGLPRRPTMVDVARRAGVSVKTVSRVVNGAPNVAPDLADRVLAAVADLGFRRNGLASTLRSGQATATIGLIIEEIANPFYATIAAAVAEVAREHDTVLVMASSEEDPDREKHLLLDLCSRRVDGLLVVPAGFDHSFLRAEVQMGLPVVFLDRPAGGLLADTVLLDNRGGARAGVERLVERGHRRIAVLLDSMSVYTMRERVAGAQEACAAAGIGYDDVLIRDGVRDPQAAARTVAELLDRPDPPTALFGTNNRITVGILGELWRRGGAEELLGFDDFELSHLMPRPLTVVSYDAHAFGRSAAELLFRRITGNRSWPSTTVLPTRVIDRGVRT</sequence>
<dbReference type="PANTHER" id="PTHR30146">
    <property type="entry name" value="LACI-RELATED TRANSCRIPTIONAL REPRESSOR"/>
    <property type="match status" value="1"/>
</dbReference>
<dbReference type="SMART" id="SM00354">
    <property type="entry name" value="HTH_LACI"/>
    <property type="match status" value="1"/>
</dbReference>
<comment type="caution">
    <text evidence="5">The sequence shown here is derived from an EMBL/GenBank/DDBJ whole genome shotgun (WGS) entry which is preliminary data.</text>
</comment>
<dbReference type="Gene3D" id="3.40.50.2300">
    <property type="match status" value="2"/>
</dbReference>
<dbReference type="GO" id="GO:0003700">
    <property type="term" value="F:DNA-binding transcription factor activity"/>
    <property type="evidence" value="ECO:0007669"/>
    <property type="project" value="TreeGrafter"/>
</dbReference>
<keyword evidence="6" id="KW-1185">Reference proteome</keyword>
<dbReference type="InterPro" id="IPR028082">
    <property type="entry name" value="Peripla_BP_I"/>
</dbReference>
<dbReference type="GO" id="GO:0000976">
    <property type="term" value="F:transcription cis-regulatory region binding"/>
    <property type="evidence" value="ECO:0007669"/>
    <property type="project" value="TreeGrafter"/>
</dbReference>
<dbReference type="PRINTS" id="PR00036">
    <property type="entry name" value="HTHLACI"/>
</dbReference>
<dbReference type="Proteomes" id="UP000612585">
    <property type="component" value="Unassembled WGS sequence"/>
</dbReference>
<dbReference type="PROSITE" id="PS50932">
    <property type="entry name" value="HTH_LACI_2"/>
    <property type="match status" value="1"/>
</dbReference>